<dbReference type="EMBL" id="CAJPEX010000913">
    <property type="protein sequence ID" value="CAG0917610.1"/>
    <property type="molecule type" value="Genomic_DNA"/>
</dbReference>
<feature type="signal peptide" evidence="1">
    <location>
        <begin position="1"/>
        <end position="17"/>
    </location>
</feature>
<name>A0A7R9BND7_9CRUS</name>
<dbReference type="EMBL" id="OA882950">
    <property type="protein sequence ID" value="CAD7277458.1"/>
    <property type="molecule type" value="Genomic_DNA"/>
</dbReference>
<dbReference type="Proteomes" id="UP000678499">
    <property type="component" value="Unassembled WGS sequence"/>
</dbReference>
<proteinExistence type="predicted"/>
<keyword evidence="3" id="KW-1185">Reference proteome</keyword>
<dbReference type="AlphaFoldDB" id="A0A7R9BND7"/>
<evidence type="ECO:0000313" key="2">
    <source>
        <dbReference type="EMBL" id="CAD7277458.1"/>
    </source>
</evidence>
<gene>
    <name evidence="2" type="ORF">NMOB1V02_LOCUS5191</name>
</gene>
<feature type="chain" id="PRO_5036210228" evidence="1">
    <location>
        <begin position="18"/>
        <end position="171"/>
    </location>
</feature>
<sequence length="171" mass="18703">MWVALLVLTASGSGILAVVFHVKRGESARQSCSQEDVGIKMPCSIEKNPFCLTVASKVCIGTWQLGSCDKKSFWCWQKSCAGDPTSKQGLFLDPVNTPSTIPGCIVRHNVSSDPVNKILIQKAIFCLCDSDGCNNDITDLTGRHQPYYGLLNGAAILQQNLRCEMNFIFVK</sequence>
<evidence type="ECO:0000313" key="3">
    <source>
        <dbReference type="Proteomes" id="UP000678499"/>
    </source>
</evidence>
<keyword evidence="1" id="KW-0732">Signal</keyword>
<reference evidence="2" key="1">
    <citation type="submission" date="2020-11" db="EMBL/GenBank/DDBJ databases">
        <authorList>
            <person name="Tran Van P."/>
        </authorList>
    </citation>
    <scope>NUCLEOTIDE SEQUENCE</scope>
</reference>
<accession>A0A7R9BND7</accession>
<evidence type="ECO:0000256" key="1">
    <source>
        <dbReference type="SAM" id="SignalP"/>
    </source>
</evidence>
<organism evidence="2">
    <name type="scientific">Notodromas monacha</name>
    <dbReference type="NCBI Taxonomy" id="399045"/>
    <lineage>
        <taxon>Eukaryota</taxon>
        <taxon>Metazoa</taxon>
        <taxon>Ecdysozoa</taxon>
        <taxon>Arthropoda</taxon>
        <taxon>Crustacea</taxon>
        <taxon>Oligostraca</taxon>
        <taxon>Ostracoda</taxon>
        <taxon>Podocopa</taxon>
        <taxon>Podocopida</taxon>
        <taxon>Cypridocopina</taxon>
        <taxon>Cypridoidea</taxon>
        <taxon>Cyprididae</taxon>
        <taxon>Notodromas</taxon>
    </lineage>
</organism>
<protein>
    <submittedName>
        <fullName evidence="2">Uncharacterized protein</fullName>
    </submittedName>
</protein>